<accession>A0ABN7XLG0</accession>
<proteinExistence type="predicted"/>
<dbReference type="PANTHER" id="PTHR21292">
    <property type="entry name" value="EXOCYST COMPLEX COMPONENT SEC6-RELATED"/>
    <property type="match status" value="1"/>
</dbReference>
<sequence>MSKITKAMESSSDAVDAAVLRIAELLRSPDDLVKTSLLRKRLAIEKATIDAQLKSGVKAQLDNTQEGIDKLTSSRKQMFIIKDNMQAIDRLCSEAQDMIQHFPRINKISRIHRNFVATQETAQKLQEMYSTVDQIQN</sequence>
<name>A0ABN7XLG0_GIGMA</name>
<feature type="non-terminal residue" evidence="1">
    <location>
        <position position="137"/>
    </location>
</feature>
<reference evidence="1 2" key="1">
    <citation type="submission" date="2021-06" db="EMBL/GenBank/DDBJ databases">
        <authorList>
            <person name="Kallberg Y."/>
            <person name="Tangrot J."/>
            <person name="Rosling A."/>
        </authorList>
    </citation>
    <scope>NUCLEOTIDE SEQUENCE [LARGE SCALE GENOMIC DNA]</scope>
    <source>
        <strain evidence="1 2">120-4 pot B 10/14</strain>
    </source>
</reference>
<dbReference type="EMBL" id="CAJVQB010144478">
    <property type="protein sequence ID" value="CAG8854964.1"/>
    <property type="molecule type" value="Genomic_DNA"/>
</dbReference>
<keyword evidence="2" id="KW-1185">Reference proteome</keyword>
<organism evidence="1 2">
    <name type="scientific">Gigaspora margarita</name>
    <dbReference type="NCBI Taxonomy" id="4874"/>
    <lineage>
        <taxon>Eukaryota</taxon>
        <taxon>Fungi</taxon>
        <taxon>Fungi incertae sedis</taxon>
        <taxon>Mucoromycota</taxon>
        <taxon>Glomeromycotina</taxon>
        <taxon>Glomeromycetes</taxon>
        <taxon>Diversisporales</taxon>
        <taxon>Gigasporaceae</taxon>
        <taxon>Gigaspora</taxon>
    </lineage>
</organism>
<dbReference type="InterPro" id="IPR010326">
    <property type="entry name" value="EXOC3/Sec6"/>
</dbReference>
<dbReference type="Proteomes" id="UP000789901">
    <property type="component" value="Unassembled WGS sequence"/>
</dbReference>
<comment type="caution">
    <text evidence="1">The sequence shown here is derived from an EMBL/GenBank/DDBJ whole genome shotgun (WGS) entry which is preliminary data.</text>
</comment>
<evidence type="ECO:0000313" key="2">
    <source>
        <dbReference type="Proteomes" id="UP000789901"/>
    </source>
</evidence>
<dbReference type="PANTHER" id="PTHR21292:SF1">
    <property type="entry name" value="EXOCYST COMPLEX COMPONENT 3"/>
    <property type="match status" value="1"/>
</dbReference>
<gene>
    <name evidence="1" type="ORF">GMARGA_LOCUS43785</name>
</gene>
<protein>
    <submittedName>
        <fullName evidence="1">32839_t:CDS:1</fullName>
    </submittedName>
</protein>
<evidence type="ECO:0000313" key="1">
    <source>
        <dbReference type="EMBL" id="CAG8854964.1"/>
    </source>
</evidence>